<dbReference type="PANTHER" id="PTHR42877:SF11">
    <property type="entry name" value="MONOOXYGENASE, PUTATIVE (AFU_ORTHOLOGUE AFUA_6G13790)-RELATED"/>
    <property type="match status" value="1"/>
</dbReference>
<protein>
    <recommendedName>
        <fullName evidence="8">FAD/NAD(P)-binding domain-containing protein</fullName>
    </recommendedName>
</protein>
<dbReference type="AlphaFoldDB" id="A0A1V6TJN9"/>
<evidence type="ECO:0000256" key="2">
    <source>
        <dbReference type="ARBA" id="ARBA00010139"/>
    </source>
</evidence>
<dbReference type="SUPFAM" id="SSF51905">
    <property type="entry name" value="FAD/NAD(P)-binding domain"/>
    <property type="match status" value="3"/>
</dbReference>
<keyword evidence="3" id="KW-0285">Flavoprotein</keyword>
<evidence type="ECO:0000256" key="1">
    <source>
        <dbReference type="ARBA" id="ARBA00001974"/>
    </source>
</evidence>
<dbReference type="Gene3D" id="3.50.50.60">
    <property type="entry name" value="FAD/NAD(P)-binding domain"/>
    <property type="match status" value="2"/>
</dbReference>
<dbReference type="GO" id="GO:0004499">
    <property type="term" value="F:N,N-dimethylaniline monooxygenase activity"/>
    <property type="evidence" value="ECO:0007669"/>
    <property type="project" value="InterPro"/>
</dbReference>
<dbReference type="STRING" id="303698.A0A1V6TJN9"/>
<dbReference type="EMBL" id="MLKD01000005">
    <property type="protein sequence ID" value="OQE26585.1"/>
    <property type="molecule type" value="Genomic_DNA"/>
</dbReference>
<comment type="cofactor">
    <cofactor evidence="1">
        <name>FAD</name>
        <dbReference type="ChEBI" id="CHEBI:57692"/>
    </cofactor>
</comment>
<evidence type="ECO:0000313" key="7">
    <source>
        <dbReference type="Proteomes" id="UP000191285"/>
    </source>
</evidence>
<keyword evidence="5" id="KW-0560">Oxidoreductase</keyword>
<dbReference type="GO" id="GO:0050660">
    <property type="term" value="F:flavin adenine dinucleotide binding"/>
    <property type="evidence" value="ECO:0007669"/>
    <property type="project" value="InterPro"/>
</dbReference>
<dbReference type="OrthoDB" id="74360at2759"/>
<comment type="caution">
    <text evidence="6">The sequence shown here is derived from an EMBL/GenBank/DDBJ whole genome shotgun (WGS) entry which is preliminary data.</text>
</comment>
<evidence type="ECO:0008006" key="8">
    <source>
        <dbReference type="Google" id="ProtNLM"/>
    </source>
</evidence>
<sequence>MDPKIFPKVEVPARRKDCFIPSNMPSNESFSDEPIHIDPTQWAFAPRKLRVVCIGAGFSGLILAHKLKHEQPLDFVDFTIYEKNSEVGGTWFENVYPGVGCDIPAHSYIFPFEPNPSWSKCYVGGAEIQKYILDTVEKYGLTEPIQFNTKLITSIWNESTGKWSLQLKQNDGGIINDEADILINASGILNRPKLPNIPGLNSFRGKILHTAAWDTSYEWEGKNIAVIGNGSSGIQVVPAIQPKAAKLRNYIRNPTWVSVNLCPDITKDGMGTNFEYTEEEKAMHRNDPQAFLEYRKRVERSVNSVYSLMLANSDLNRFIGTATEGVMRQRLSENPHLMEKLIPKYDVGCRRLSPGDGYLEAMQQPNAKWCFEGIEEITPTGIRTAAGEEDFDLIVCATGFDTSFIPGWEFTGRDGRRLENEWKNSPEAYFSICAAAAPNYFMFAGPNCPIGHGSVPQMLSWSADYMLKWVQKIAREDIKSIAVSDSVVRNYNRRAQNLLKNTVWSRGCNAWYNNGSIVTAMYPGSVIHFKEAVSNIRGEDFHIQYNTPDPFHYLGNGELQWEREEGGDLGYYLE</sequence>
<keyword evidence="7" id="KW-1185">Reference proteome</keyword>
<reference evidence="7" key="1">
    <citation type="journal article" date="2017" name="Nat. Microbiol.">
        <title>Global analysis of biosynthetic gene clusters reveals vast potential of secondary metabolite production in Penicillium species.</title>
        <authorList>
            <person name="Nielsen J.C."/>
            <person name="Grijseels S."/>
            <person name="Prigent S."/>
            <person name="Ji B."/>
            <person name="Dainat J."/>
            <person name="Nielsen K.F."/>
            <person name="Frisvad J.C."/>
            <person name="Workman M."/>
            <person name="Nielsen J."/>
        </authorList>
    </citation>
    <scope>NUCLEOTIDE SEQUENCE [LARGE SCALE GENOMIC DNA]</scope>
    <source>
        <strain evidence="7">IBT 24891</strain>
    </source>
</reference>
<dbReference type="Pfam" id="PF00743">
    <property type="entry name" value="FMO-like"/>
    <property type="match status" value="1"/>
</dbReference>
<dbReference type="GO" id="GO:0050661">
    <property type="term" value="F:NADP binding"/>
    <property type="evidence" value="ECO:0007669"/>
    <property type="project" value="InterPro"/>
</dbReference>
<evidence type="ECO:0000256" key="5">
    <source>
        <dbReference type="ARBA" id="ARBA00023002"/>
    </source>
</evidence>
<dbReference type="InterPro" id="IPR020946">
    <property type="entry name" value="Flavin_mOase-like"/>
</dbReference>
<dbReference type="PANTHER" id="PTHR42877">
    <property type="entry name" value="L-ORNITHINE N(5)-MONOOXYGENASE-RELATED"/>
    <property type="match status" value="1"/>
</dbReference>
<evidence type="ECO:0000313" key="6">
    <source>
        <dbReference type="EMBL" id="OQE26585.1"/>
    </source>
</evidence>
<proteinExistence type="inferred from homology"/>
<dbReference type="InterPro" id="IPR051209">
    <property type="entry name" value="FAD-bind_Monooxygenase_sf"/>
</dbReference>
<evidence type="ECO:0000256" key="3">
    <source>
        <dbReference type="ARBA" id="ARBA00022630"/>
    </source>
</evidence>
<keyword evidence="4" id="KW-0274">FAD</keyword>
<accession>A0A1V6TJN9</accession>
<gene>
    <name evidence="6" type="ORF">PENSTE_c005G05232</name>
</gene>
<organism evidence="6 7">
    <name type="scientific">Penicillium steckii</name>
    <dbReference type="NCBI Taxonomy" id="303698"/>
    <lineage>
        <taxon>Eukaryota</taxon>
        <taxon>Fungi</taxon>
        <taxon>Dikarya</taxon>
        <taxon>Ascomycota</taxon>
        <taxon>Pezizomycotina</taxon>
        <taxon>Eurotiomycetes</taxon>
        <taxon>Eurotiomycetidae</taxon>
        <taxon>Eurotiales</taxon>
        <taxon>Aspergillaceae</taxon>
        <taxon>Penicillium</taxon>
    </lineage>
</organism>
<name>A0A1V6TJN9_9EURO</name>
<dbReference type="InterPro" id="IPR036188">
    <property type="entry name" value="FAD/NAD-bd_sf"/>
</dbReference>
<evidence type="ECO:0000256" key="4">
    <source>
        <dbReference type="ARBA" id="ARBA00022827"/>
    </source>
</evidence>
<comment type="similarity">
    <text evidence="2">Belongs to the FAD-binding monooxygenase family.</text>
</comment>
<dbReference type="Proteomes" id="UP000191285">
    <property type="component" value="Unassembled WGS sequence"/>
</dbReference>